<sequence>MSDNELDPRSPSLSRRTFLGISAALGLTALTGISLGGCDRAGHAGAGKGEKGKLAILAAENTYGDVARQIGGSFADVTSVISDPGADPHNFEITPSDAKIISQALIVVENGLSYDDWMDKMLASSERVDRTIISAQKVLKLPDDTQNPHLWYDPATMPQVAKTMAAALKKHDPDHASEYDKNLKTFSSSVERYRSALADLGSQYPAASAAATEPVANYMLAAAGVTIKTPWSLQAAIMNDQDPSAQDIGSQMKLLSDRQVDFFVYNEQVTSSLTKKFLDAAKEGGVPVVAVYETMPEHHDYASWMLAEVDAIKAALSKHESTTSLS</sequence>
<dbReference type="Gene3D" id="3.40.50.1980">
    <property type="entry name" value="Nitrogenase molybdenum iron protein domain"/>
    <property type="match status" value="2"/>
</dbReference>
<dbReference type="EMBL" id="CP002628">
    <property type="protein sequence ID" value="AEB07622.1"/>
    <property type="molecule type" value="Genomic_DNA"/>
</dbReference>
<comment type="similarity">
    <text evidence="5">Belongs to the bacterial solute-binding protein 9 family.</text>
</comment>
<dbReference type="GO" id="GO:0046872">
    <property type="term" value="F:metal ion binding"/>
    <property type="evidence" value="ECO:0007669"/>
    <property type="project" value="UniProtKB-KW"/>
</dbReference>
<accession>F2NAU4</accession>
<dbReference type="Proteomes" id="UP000006851">
    <property type="component" value="Chromosome"/>
</dbReference>
<comment type="subcellular location">
    <subcellularLocation>
        <location evidence="1">Cell envelope</location>
    </subcellularLocation>
</comment>
<dbReference type="Pfam" id="PF01297">
    <property type="entry name" value="ZnuA"/>
    <property type="match status" value="1"/>
</dbReference>
<dbReference type="InterPro" id="IPR006128">
    <property type="entry name" value="Lipoprotein_PsaA-like"/>
</dbReference>
<evidence type="ECO:0000313" key="6">
    <source>
        <dbReference type="EMBL" id="AEB07622.1"/>
    </source>
</evidence>
<evidence type="ECO:0000256" key="3">
    <source>
        <dbReference type="ARBA" id="ARBA00022723"/>
    </source>
</evidence>
<reference evidence="7" key="1">
    <citation type="journal article" date="2013" name="Stand. Genomic Sci.">
        <title>Complete genome sequence of Coriobacterium glomerans type strain (PW2(T)) from the midgut of Pyrrhocoris apterus L. (red soldier bug).</title>
        <authorList>
            <person name="Stackebrandt E."/>
            <person name="Zeytun A."/>
            <person name="Lapidus A."/>
            <person name="Nolan M."/>
            <person name="Lucas S."/>
            <person name="Hammon N."/>
            <person name="Deshpande S."/>
            <person name="Cheng J.F."/>
            <person name="Tapia R."/>
            <person name="Goodwin L.A."/>
            <person name="Pitluck S."/>
            <person name="Liolios K."/>
            <person name="Pagani I."/>
            <person name="Ivanova N."/>
            <person name="Mavromatis K."/>
            <person name="Mikhailova N."/>
            <person name="Huntemann M."/>
            <person name="Pati A."/>
            <person name="Chen A."/>
            <person name="Palaniappan K."/>
            <person name="Chang Y.J."/>
            <person name="Land M."/>
            <person name="Hauser L."/>
            <person name="Rohde M."/>
            <person name="Pukall R."/>
            <person name="Goker M."/>
            <person name="Detter J.C."/>
            <person name="Woyke T."/>
            <person name="Bristow J."/>
            <person name="Eisen J.A."/>
            <person name="Markowitz V."/>
            <person name="Hugenholtz P."/>
            <person name="Kyrpides N.C."/>
            <person name="Klenk H.P."/>
        </authorList>
    </citation>
    <scope>NUCLEOTIDE SEQUENCE</scope>
    <source>
        <strain evidence="7">ATCC 49209 / DSM 20642 / JCM 10262 / PW2</strain>
    </source>
</reference>
<proteinExistence type="inferred from homology"/>
<dbReference type="KEGG" id="cgo:Corgl_1523"/>
<dbReference type="InterPro" id="IPR006127">
    <property type="entry name" value="ZnuA-like"/>
</dbReference>
<dbReference type="InterPro" id="IPR050492">
    <property type="entry name" value="Bact_metal-bind_prot9"/>
</dbReference>
<dbReference type="GO" id="GO:0030313">
    <property type="term" value="C:cell envelope"/>
    <property type="evidence" value="ECO:0007669"/>
    <property type="project" value="UniProtKB-SubCell"/>
</dbReference>
<keyword evidence="7" id="KW-1185">Reference proteome</keyword>
<evidence type="ECO:0000313" key="7">
    <source>
        <dbReference type="Proteomes" id="UP000006851"/>
    </source>
</evidence>
<evidence type="ECO:0000256" key="4">
    <source>
        <dbReference type="ARBA" id="ARBA00022729"/>
    </source>
</evidence>
<dbReference type="PRINTS" id="PR00690">
    <property type="entry name" value="ADHESNFAMILY"/>
</dbReference>
<evidence type="ECO:0000256" key="5">
    <source>
        <dbReference type="RuleBase" id="RU003512"/>
    </source>
</evidence>
<dbReference type="HOGENOM" id="CLU_016838_0_0_11"/>
<dbReference type="PANTHER" id="PTHR42953">
    <property type="entry name" value="HIGH-AFFINITY ZINC UPTAKE SYSTEM PROTEIN ZNUA-RELATED"/>
    <property type="match status" value="1"/>
</dbReference>
<dbReference type="GO" id="GO:0030001">
    <property type="term" value="P:metal ion transport"/>
    <property type="evidence" value="ECO:0007669"/>
    <property type="project" value="InterPro"/>
</dbReference>
<protein>
    <submittedName>
        <fullName evidence="6">Periplasmic solute binding protein</fullName>
    </submittedName>
</protein>
<gene>
    <name evidence="6" type="ordered locus">Corgl_1523</name>
</gene>
<dbReference type="eggNOG" id="COG0803">
    <property type="taxonomic scope" value="Bacteria"/>
</dbReference>
<dbReference type="GO" id="GO:0007155">
    <property type="term" value="P:cell adhesion"/>
    <property type="evidence" value="ECO:0007669"/>
    <property type="project" value="InterPro"/>
</dbReference>
<dbReference type="STRING" id="700015.Corgl_1523"/>
<keyword evidence="2 5" id="KW-0813">Transport</keyword>
<keyword evidence="3" id="KW-0479">Metal-binding</keyword>
<keyword evidence="4" id="KW-0732">Signal</keyword>
<dbReference type="PANTHER" id="PTHR42953:SF1">
    <property type="entry name" value="METAL-BINDING PROTEIN HI_0362-RELATED"/>
    <property type="match status" value="1"/>
</dbReference>
<name>F2NAU4_CORGP</name>
<dbReference type="AlphaFoldDB" id="F2NAU4"/>
<organism evidence="6 7">
    <name type="scientific">Coriobacterium glomerans (strain ATCC 49209 / DSM 20642 / JCM 10262 / PW2)</name>
    <dbReference type="NCBI Taxonomy" id="700015"/>
    <lineage>
        <taxon>Bacteria</taxon>
        <taxon>Bacillati</taxon>
        <taxon>Actinomycetota</taxon>
        <taxon>Coriobacteriia</taxon>
        <taxon>Coriobacteriales</taxon>
        <taxon>Coriobacteriaceae</taxon>
        <taxon>Coriobacterium</taxon>
    </lineage>
</organism>
<evidence type="ECO:0000256" key="2">
    <source>
        <dbReference type="ARBA" id="ARBA00022448"/>
    </source>
</evidence>
<dbReference type="PROSITE" id="PS51318">
    <property type="entry name" value="TAT"/>
    <property type="match status" value="1"/>
</dbReference>
<dbReference type="OrthoDB" id="9810636at2"/>
<dbReference type="SUPFAM" id="SSF53807">
    <property type="entry name" value="Helical backbone' metal receptor"/>
    <property type="match status" value="1"/>
</dbReference>
<dbReference type="InterPro" id="IPR006311">
    <property type="entry name" value="TAT_signal"/>
</dbReference>
<evidence type="ECO:0000256" key="1">
    <source>
        <dbReference type="ARBA" id="ARBA00004196"/>
    </source>
</evidence>